<accession>A0A952KBU5</accession>
<protein>
    <submittedName>
        <fullName evidence="1">Uncharacterized protein</fullName>
    </submittedName>
</protein>
<dbReference type="EMBL" id="JAEKLZ010000078">
    <property type="protein sequence ID" value="MBW8724133.1"/>
    <property type="molecule type" value="Genomic_DNA"/>
</dbReference>
<gene>
    <name evidence="1" type="ORF">JF625_03095</name>
</gene>
<dbReference type="Proteomes" id="UP000700706">
    <property type="component" value="Unassembled WGS sequence"/>
</dbReference>
<dbReference type="AlphaFoldDB" id="A0A952KBU5"/>
<proteinExistence type="predicted"/>
<name>A0A952KBU5_9PROT</name>
<reference evidence="1" key="1">
    <citation type="submission" date="2020-06" db="EMBL/GenBank/DDBJ databases">
        <title>Stable isotope informed genome-resolved metagenomics uncovers potential trophic interactions in rhizosphere soil.</title>
        <authorList>
            <person name="Starr E.P."/>
            <person name="Shi S."/>
            <person name="Blazewicz S.J."/>
            <person name="Koch B.J."/>
            <person name="Probst A.J."/>
            <person name="Hungate B.A."/>
            <person name="Pett-Ridge J."/>
            <person name="Firestone M.K."/>
            <person name="Banfield J.F."/>
        </authorList>
    </citation>
    <scope>NUCLEOTIDE SEQUENCE</scope>
    <source>
        <strain evidence="1">YM_69_17</strain>
    </source>
</reference>
<organism evidence="1 2">
    <name type="scientific">Inquilinus limosus</name>
    <dbReference type="NCBI Taxonomy" id="171674"/>
    <lineage>
        <taxon>Bacteria</taxon>
        <taxon>Pseudomonadati</taxon>
        <taxon>Pseudomonadota</taxon>
        <taxon>Alphaproteobacteria</taxon>
        <taxon>Rhodospirillales</taxon>
        <taxon>Rhodospirillaceae</taxon>
        <taxon>Inquilinus</taxon>
    </lineage>
</organism>
<comment type="caution">
    <text evidence="1">The sequence shown here is derived from an EMBL/GenBank/DDBJ whole genome shotgun (WGS) entry which is preliminary data.</text>
</comment>
<sequence length="267" mass="28735">MDDAPALVPVDPIAAALLPGLPVEAIRACYAAAPGNEIESGKFLSSASSAALAANTFGLFVTDAGAALLPPLPGGDWGRAASPARLEGLLRFPWSGGRHPCLDVLIETSTALIGIESKRYEPFRPKGAVPLSDAYWRPVWGAAMTGYERIRDSLRDQTSTFARLDAAQLVKHAFALRTSVHRGERVGKQPVLFYLYAEPAFWPDKRTVSLIDIETHRAEIDRFSDLVAGDEVVFHACSYQALLAGWISSGPPAVRDHATAVMAHFSL</sequence>
<evidence type="ECO:0000313" key="1">
    <source>
        <dbReference type="EMBL" id="MBW8724133.1"/>
    </source>
</evidence>
<evidence type="ECO:0000313" key="2">
    <source>
        <dbReference type="Proteomes" id="UP000700706"/>
    </source>
</evidence>